<evidence type="ECO:0000256" key="2">
    <source>
        <dbReference type="ARBA" id="ARBA00022737"/>
    </source>
</evidence>
<evidence type="ECO:0000256" key="1">
    <source>
        <dbReference type="ARBA" id="ARBA00022441"/>
    </source>
</evidence>
<organism evidence="4 5">
    <name type="scientific">Pristionchus entomophagus</name>
    <dbReference type="NCBI Taxonomy" id="358040"/>
    <lineage>
        <taxon>Eukaryota</taxon>
        <taxon>Metazoa</taxon>
        <taxon>Ecdysozoa</taxon>
        <taxon>Nematoda</taxon>
        <taxon>Chromadorea</taxon>
        <taxon>Rhabditida</taxon>
        <taxon>Rhabditina</taxon>
        <taxon>Diplogasteromorpha</taxon>
        <taxon>Diplogasteroidea</taxon>
        <taxon>Neodiplogasteridae</taxon>
        <taxon>Pristionchus</taxon>
    </lineage>
</organism>
<dbReference type="Gene3D" id="3.30.710.10">
    <property type="entry name" value="Potassium Channel Kv1.1, Chain A"/>
    <property type="match status" value="1"/>
</dbReference>
<comment type="caution">
    <text evidence="4">The sequence shown here is derived from an EMBL/GenBank/DDBJ whole genome shotgun (WGS) entry which is preliminary data.</text>
</comment>
<dbReference type="Pfam" id="PF07707">
    <property type="entry name" value="BACK"/>
    <property type="match status" value="1"/>
</dbReference>
<dbReference type="AlphaFoldDB" id="A0AAV5T4A1"/>
<gene>
    <name evidence="4" type="ORF">PENTCL1PPCAC_12269</name>
</gene>
<sequence>EDLLIARIPYFNALFNSSMVECKSGEVNLSAFEFSTIRSLLFYDYTGRLTISRTNVSDLMMGASFFQINSITDQCDRFIRKIIKIGSVLQFYSVCVTFASDATRDFILNFVDVFFVPISHTSDFLRVSIDDLVSILQRDSLKVDDEKQV</sequence>
<evidence type="ECO:0000313" key="4">
    <source>
        <dbReference type="EMBL" id="GMS90094.1"/>
    </source>
</evidence>
<accession>A0AAV5T4A1</accession>
<dbReference type="Pfam" id="PF00651">
    <property type="entry name" value="BTB"/>
    <property type="match status" value="1"/>
</dbReference>
<dbReference type="Gene3D" id="1.25.40.420">
    <property type="match status" value="1"/>
</dbReference>
<dbReference type="PANTHER" id="PTHR45632:SF3">
    <property type="entry name" value="KELCH-LIKE PROTEIN 32"/>
    <property type="match status" value="1"/>
</dbReference>
<evidence type="ECO:0000313" key="5">
    <source>
        <dbReference type="Proteomes" id="UP001432027"/>
    </source>
</evidence>
<dbReference type="InterPro" id="IPR011705">
    <property type="entry name" value="BACK"/>
</dbReference>
<dbReference type="SUPFAM" id="SSF54695">
    <property type="entry name" value="POZ domain"/>
    <property type="match status" value="1"/>
</dbReference>
<dbReference type="InterPro" id="IPR011333">
    <property type="entry name" value="SKP1/BTB/POZ_sf"/>
</dbReference>
<name>A0AAV5T4A1_9BILA</name>
<feature type="non-terminal residue" evidence="4">
    <location>
        <position position="1"/>
    </location>
</feature>
<evidence type="ECO:0000259" key="3">
    <source>
        <dbReference type="PROSITE" id="PS50097"/>
    </source>
</evidence>
<reference evidence="4" key="1">
    <citation type="submission" date="2023-10" db="EMBL/GenBank/DDBJ databases">
        <title>Genome assembly of Pristionchus species.</title>
        <authorList>
            <person name="Yoshida K."/>
            <person name="Sommer R.J."/>
        </authorList>
    </citation>
    <scope>NUCLEOTIDE SEQUENCE</scope>
    <source>
        <strain evidence="4">RS0144</strain>
    </source>
</reference>
<protein>
    <recommendedName>
        <fullName evidence="3">BTB domain-containing protein</fullName>
    </recommendedName>
</protein>
<keyword evidence="1" id="KW-0880">Kelch repeat</keyword>
<dbReference type="InterPro" id="IPR000210">
    <property type="entry name" value="BTB/POZ_dom"/>
</dbReference>
<feature type="non-terminal residue" evidence="4">
    <location>
        <position position="149"/>
    </location>
</feature>
<dbReference type="PANTHER" id="PTHR45632">
    <property type="entry name" value="LD33804P"/>
    <property type="match status" value="1"/>
</dbReference>
<keyword evidence="5" id="KW-1185">Reference proteome</keyword>
<feature type="domain" description="BTB" evidence="3">
    <location>
        <begin position="1"/>
        <end position="53"/>
    </location>
</feature>
<dbReference type="Proteomes" id="UP001432027">
    <property type="component" value="Unassembled WGS sequence"/>
</dbReference>
<keyword evidence="2" id="KW-0677">Repeat</keyword>
<dbReference type="PROSITE" id="PS50097">
    <property type="entry name" value="BTB"/>
    <property type="match status" value="1"/>
</dbReference>
<dbReference type="EMBL" id="BTSX01000003">
    <property type="protein sequence ID" value="GMS90094.1"/>
    <property type="molecule type" value="Genomic_DNA"/>
</dbReference>
<proteinExistence type="predicted"/>